<gene>
    <name evidence="1" type="ORF">ALP84_00778</name>
</gene>
<dbReference type="Proteomes" id="UP000278332">
    <property type="component" value="Unassembled WGS sequence"/>
</dbReference>
<evidence type="ECO:0000313" key="1">
    <source>
        <dbReference type="EMBL" id="RMR58962.1"/>
    </source>
</evidence>
<proteinExistence type="predicted"/>
<sequence>MKDRSHDEAMAELFRADPAYAAELLAEIVCDGDAEELAILERQLSLPLP</sequence>
<accession>A0A3M4W6Y0</accession>
<organism evidence="1 2">
    <name type="scientific">Pseudomonas cichorii</name>
    <dbReference type="NCBI Taxonomy" id="36746"/>
    <lineage>
        <taxon>Bacteria</taxon>
        <taxon>Pseudomonadati</taxon>
        <taxon>Pseudomonadota</taxon>
        <taxon>Gammaproteobacteria</taxon>
        <taxon>Pseudomonadales</taxon>
        <taxon>Pseudomonadaceae</taxon>
        <taxon>Pseudomonas</taxon>
    </lineage>
</organism>
<comment type="caution">
    <text evidence="1">The sequence shown here is derived from an EMBL/GenBank/DDBJ whole genome shotgun (WGS) entry which is preliminary data.</text>
</comment>
<dbReference type="EMBL" id="RBRY01000063">
    <property type="protein sequence ID" value="RMR58962.1"/>
    <property type="molecule type" value="Genomic_DNA"/>
</dbReference>
<evidence type="ECO:0008006" key="3">
    <source>
        <dbReference type="Google" id="ProtNLM"/>
    </source>
</evidence>
<reference evidence="1 2" key="1">
    <citation type="submission" date="2018-08" db="EMBL/GenBank/DDBJ databases">
        <title>Recombination of ecologically and evolutionarily significant loci maintains genetic cohesion in the Pseudomonas syringae species complex.</title>
        <authorList>
            <person name="Dillon M."/>
            <person name="Thakur S."/>
            <person name="Almeida R.N.D."/>
            <person name="Weir B.S."/>
            <person name="Guttman D.S."/>
        </authorList>
    </citation>
    <scope>NUCLEOTIDE SEQUENCE [LARGE SCALE GENOMIC DNA]</scope>
    <source>
        <strain evidence="1 2">ICMP 6917</strain>
    </source>
</reference>
<evidence type="ECO:0000313" key="2">
    <source>
        <dbReference type="Proteomes" id="UP000278332"/>
    </source>
</evidence>
<dbReference type="RefSeq" id="WP_183143758.1">
    <property type="nucleotide sequence ID" value="NZ_RBRY01000063.1"/>
</dbReference>
<name>A0A3M4W6Y0_PSECI</name>
<dbReference type="AlphaFoldDB" id="A0A3M4W6Y0"/>
<protein>
    <recommendedName>
        <fullName evidence="3">Addiction module antidote protein</fullName>
    </recommendedName>
</protein>